<evidence type="ECO:0000313" key="1">
    <source>
        <dbReference type="EMBL" id="KAI0086077.1"/>
    </source>
</evidence>
<reference evidence="1" key="1">
    <citation type="journal article" date="2021" name="Environ. Microbiol.">
        <title>Gene family expansions and transcriptome signatures uncover fungal adaptations to wood decay.</title>
        <authorList>
            <person name="Hage H."/>
            <person name="Miyauchi S."/>
            <person name="Viragh M."/>
            <person name="Drula E."/>
            <person name="Min B."/>
            <person name="Chaduli D."/>
            <person name="Navarro D."/>
            <person name="Favel A."/>
            <person name="Norest M."/>
            <person name="Lesage-Meessen L."/>
            <person name="Balint B."/>
            <person name="Merenyi Z."/>
            <person name="de Eugenio L."/>
            <person name="Morin E."/>
            <person name="Martinez A.T."/>
            <person name="Baldrian P."/>
            <person name="Stursova M."/>
            <person name="Martinez M.J."/>
            <person name="Novotny C."/>
            <person name="Magnuson J.K."/>
            <person name="Spatafora J.W."/>
            <person name="Maurice S."/>
            <person name="Pangilinan J."/>
            <person name="Andreopoulos W."/>
            <person name="LaButti K."/>
            <person name="Hundley H."/>
            <person name="Na H."/>
            <person name="Kuo A."/>
            <person name="Barry K."/>
            <person name="Lipzen A."/>
            <person name="Henrissat B."/>
            <person name="Riley R."/>
            <person name="Ahrendt S."/>
            <person name="Nagy L.G."/>
            <person name="Grigoriev I.V."/>
            <person name="Martin F."/>
            <person name="Rosso M.N."/>
        </authorList>
    </citation>
    <scope>NUCLEOTIDE SEQUENCE</scope>
    <source>
        <strain evidence="1">CBS 384.51</strain>
    </source>
</reference>
<accession>A0ACB8TVI2</accession>
<name>A0ACB8TVI2_9APHY</name>
<evidence type="ECO:0000313" key="2">
    <source>
        <dbReference type="Proteomes" id="UP001055072"/>
    </source>
</evidence>
<dbReference type="EMBL" id="MU274926">
    <property type="protein sequence ID" value="KAI0086077.1"/>
    <property type="molecule type" value="Genomic_DNA"/>
</dbReference>
<organism evidence="1 2">
    <name type="scientific">Irpex rosettiformis</name>
    <dbReference type="NCBI Taxonomy" id="378272"/>
    <lineage>
        <taxon>Eukaryota</taxon>
        <taxon>Fungi</taxon>
        <taxon>Dikarya</taxon>
        <taxon>Basidiomycota</taxon>
        <taxon>Agaricomycotina</taxon>
        <taxon>Agaricomycetes</taxon>
        <taxon>Polyporales</taxon>
        <taxon>Irpicaceae</taxon>
        <taxon>Irpex</taxon>
    </lineage>
</organism>
<comment type="caution">
    <text evidence="1">The sequence shown here is derived from an EMBL/GenBank/DDBJ whole genome shotgun (WGS) entry which is preliminary data.</text>
</comment>
<dbReference type="Proteomes" id="UP001055072">
    <property type="component" value="Unassembled WGS sequence"/>
</dbReference>
<keyword evidence="2" id="KW-1185">Reference proteome</keyword>
<gene>
    <name evidence="1" type="ORF">BDY19DRAFT_962879</name>
</gene>
<sequence length="106" mass="11992">MRVINYDRAVRAEASRGNQFLLTDFHEWNSLYTAFIVTPGAAASSSSTTAEAKRAKDKRSNDVCHRFNQGRCTNRNNCRYRHACSLCGSKDHALTDCPKVSLERHK</sequence>
<proteinExistence type="predicted"/>
<protein>
    <submittedName>
        <fullName evidence="1">Uncharacterized protein</fullName>
    </submittedName>
</protein>